<dbReference type="AlphaFoldDB" id="A0A2I1PB81"/>
<dbReference type="Proteomes" id="UP000234206">
    <property type="component" value="Unassembled WGS sequence"/>
</dbReference>
<dbReference type="PANTHER" id="PTHR33202">
    <property type="entry name" value="ZINC UPTAKE REGULATION PROTEIN"/>
    <property type="match status" value="1"/>
</dbReference>
<dbReference type="Pfam" id="PF01475">
    <property type="entry name" value="FUR"/>
    <property type="match status" value="1"/>
</dbReference>
<dbReference type="Gene3D" id="1.10.10.10">
    <property type="entry name" value="Winged helix-like DNA-binding domain superfamily/Winged helix DNA-binding domain"/>
    <property type="match status" value="1"/>
</dbReference>
<feature type="binding site" evidence="11">
    <location>
        <position position="152"/>
    </location>
    <ligand>
        <name>Zn(2+)</name>
        <dbReference type="ChEBI" id="CHEBI:29105"/>
    </ligand>
</feature>
<organism evidence="14 15">
    <name type="scientific">Kytococcus schroeteri</name>
    <dbReference type="NCBI Taxonomy" id="138300"/>
    <lineage>
        <taxon>Bacteria</taxon>
        <taxon>Bacillati</taxon>
        <taxon>Actinomycetota</taxon>
        <taxon>Actinomycetes</taxon>
        <taxon>Micrococcales</taxon>
        <taxon>Kytococcaceae</taxon>
        <taxon>Kytococcus</taxon>
    </lineage>
</organism>
<gene>
    <name evidence="14" type="ORF">CYJ76_05400</name>
</gene>
<dbReference type="InterPro" id="IPR002481">
    <property type="entry name" value="FUR"/>
</dbReference>
<feature type="binding site" evidence="12">
    <location>
        <position position="124"/>
    </location>
    <ligand>
        <name>Fe cation</name>
        <dbReference type="ChEBI" id="CHEBI:24875"/>
    </ligand>
</feature>
<protein>
    <submittedName>
        <fullName evidence="14">Transcriptional repressor</fullName>
    </submittedName>
</protein>
<keyword evidence="8" id="KW-0805">Transcription regulation</keyword>
<dbReference type="EMBL" id="PKIZ01000008">
    <property type="protein sequence ID" value="PKZ41884.1"/>
    <property type="molecule type" value="Genomic_DNA"/>
</dbReference>
<evidence type="ECO:0000256" key="6">
    <source>
        <dbReference type="ARBA" id="ARBA00022723"/>
    </source>
</evidence>
<comment type="subunit">
    <text evidence="3">Homodimer.</text>
</comment>
<dbReference type="GO" id="GO:0008270">
    <property type="term" value="F:zinc ion binding"/>
    <property type="evidence" value="ECO:0007669"/>
    <property type="project" value="TreeGrafter"/>
</dbReference>
<evidence type="ECO:0000256" key="10">
    <source>
        <dbReference type="ARBA" id="ARBA00023163"/>
    </source>
</evidence>
<proteinExistence type="inferred from homology"/>
<dbReference type="InterPro" id="IPR036390">
    <property type="entry name" value="WH_DNA-bd_sf"/>
</dbReference>
<evidence type="ECO:0000313" key="14">
    <source>
        <dbReference type="EMBL" id="PKZ41884.1"/>
    </source>
</evidence>
<comment type="subcellular location">
    <subcellularLocation>
        <location evidence="1">Cytoplasm</location>
    </subcellularLocation>
</comment>
<dbReference type="SUPFAM" id="SSF46785">
    <property type="entry name" value="Winged helix' DNA-binding domain"/>
    <property type="match status" value="1"/>
</dbReference>
<keyword evidence="15" id="KW-1185">Reference proteome</keyword>
<sequence length="153" mass="16834">MSGRWTPRRRHHVHDPVPLAGAPVTTNRPRRTRQQSAVLEALGSRTDFVAAQELHVAMARAGHKVALATVYRALQSFDEAGEVDTLVTEGGETLYRACRTTAHHHHLVCRECGDTVEIDGPAVEQWSEQIAAQHGFSEVSHTVELYGRCSACS</sequence>
<evidence type="ECO:0000256" key="11">
    <source>
        <dbReference type="PIRSR" id="PIRSR602481-1"/>
    </source>
</evidence>
<name>A0A2I1PB81_9MICO</name>
<evidence type="ECO:0000313" key="15">
    <source>
        <dbReference type="Proteomes" id="UP000234206"/>
    </source>
</evidence>
<dbReference type="InterPro" id="IPR036388">
    <property type="entry name" value="WH-like_DNA-bd_sf"/>
</dbReference>
<feature type="binding site" evidence="11">
    <location>
        <position position="109"/>
    </location>
    <ligand>
        <name>Zn(2+)</name>
        <dbReference type="ChEBI" id="CHEBI:29105"/>
    </ligand>
</feature>
<evidence type="ECO:0000256" key="7">
    <source>
        <dbReference type="ARBA" id="ARBA00022833"/>
    </source>
</evidence>
<feature type="binding site" evidence="11">
    <location>
        <position position="112"/>
    </location>
    <ligand>
        <name>Zn(2+)</name>
        <dbReference type="ChEBI" id="CHEBI:29105"/>
    </ligand>
</feature>
<dbReference type="PANTHER" id="PTHR33202:SF2">
    <property type="entry name" value="FERRIC UPTAKE REGULATION PROTEIN"/>
    <property type="match status" value="1"/>
</dbReference>
<feature type="binding site" evidence="11">
    <location>
        <position position="149"/>
    </location>
    <ligand>
        <name>Zn(2+)</name>
        <dbReference type="ChEBI" id="CHEBI:29105"/>
    </ligand>
</feature>
<dbReference type="InterPro" id="IPR043135">
    <property type="entry name" value="Fur_C"/>
</dbReference>
<feature type="compositionally biased region" description="Basic residues" evidence="13">
    <location>
        <begin position="1"/>
        <end position="13"/>
    </location>
</feature>
<keyword evidence="10" id="KW-0804">Transcription</keyword>
<evidence type="ECO:0000256" key="12">
    <source>
        <dbReference type="PIRSR" id="PIRSR602481-2"/>
    </source>
</evidence>
<keyword evidence="5" id="KW-0678">Repressor</keyword>
<evidence type="ECO:0000256" key="4">
    <source>
        <dbReference type="ARBA" id="ARBA00022490"/>
    </source>
</evidence>
<keyword evidence="7 11" id="KW-0862">Zinc</keyword>
<dbReference type="CDD" id="cd07153">
    <property type="entry name" value="Fur_like"/>
    <property type="match status" value="1"/>
</dbReference>
<comment type="cofactor">
    <cofactor evidence="12">
        <name>Mn(2+)</name>
        <dbReference type="ChEBI" id="CHEBI:29035"/>
    </cofactor>
    <cofactor evidence="12">
        <name>Fe(2+)</name>
        <dbReference type="ChEBI" id="CHEBI:29033"/>
    </cofactor>
    <text evidence="12">Binds 1 Mn(2+) or Fe(2+) ion per subunit.</text>
</comment>
<feature type="region of interest" description="Disordered" evidence="13">
    <location>
        <begin position="1"/>
        <end position="32"/>
    </location>
</feature>
<evidence type="ECO:0000256" key="13">
    <source>
        <dbReference type="SAM" id="MobiDB-lite"/>
    </source>
</evidence>
<evidence type="ECO:0000256" key="2">
    <source>
        <dbReference type="ARBA" id="ARBA00007957"/>
    </source>
</evidence>
<evidence type="ECO:0000256" key="9">
    <source>
        <dbReference type="ARBA" id="ARBA00023125"/>
    </source>
</evidence>
<evidence type="ECO:0000256" key="8">
    <source>
        <dbReference type="ARBA" id="ARBA00023015"/>
    </source>
</evidence>
<dbReference type="GO" id="GO:0003700">
    <property type="term" value="F:DNA-binding transcription factor activity"/>
    <property type="evidence" value="ECO:0007669"/>
    <property type="project" value="InterPro"/>
</dbReference>
<comment type="caution">
    <text evidence="14">The sequence shown here is derived from an EMBL/GenBank/DDBJ whole genome shotgun (WGS) entry which is preliminary data.</text>
</comment>
<reference evidence="14 15" key="1">
    <citation type="submission" date="2017-12" db="EMBL/GenBank/DDBJ databases">
        <title>Phylogenetic diversity of female urinary microbiome.</title>
        <authorList>
            <person name="Thomas-White K."/>
            <person name="Wolfe A.J."/>
        </authorList>
    </citation>
    <scope>NUCLEOTIDE SEQUENCE [LARGE SCALE GENOMIC DNA]</scope>
    <source>
        <strain evidence="14 15">UMB1298</strain>
    </source>
</reference>
<comment type="cofactor">
    <cofactor evidence="11">
        <name>Zn(2+)</name>
        <dbReference type="ChEBI" id="CHEBI:29105"/>
    </cofactor>
    <text evidence="11">Binds 1 zinc ion per subunit.</text>
</comment>
<dbReference type="OrthoDB" id="8659436at2"/>
<evidence type="ECO:0000256" key="3">
    <source>
        <dbReference type="ARBA" id="ARBA00011738"/>
    </source>
</evidence>
<dbReference type="GO" id="GO:0005829">
    <property type="term" value="C:cytosol"/>
    <property type="evidence" value="ECO:0007669"/>
    <property type="project" value="TreeGrafter"/>
</dbReference>
<accession>A0A2I1PB81</accession>
<dbReference type="Gene3D" id="3.30.1490.190">
    <property type="match status" value="1"/>
</dbReference>
<keyword evidence="4" id="KW-0963">Cytoplasm</keyword>
<evidence type="ECO:0000256" key="5">
    <source>
        <dbReference type="ARBA" id="ARBA00022491"/>
    </source>
</evidence>
<comment type="similarity">
    <text evidence="2">Belongs to the Fur family.</text>
</comment>
<feature type="binding site" evidence="12">
    <location>
        <position position="103"/>
    </location>
    <ligand>
        <name>Fe cation</name>
        <dbReference type="ChEBI" id="CHEBI:24875"/>
    </ligand>
</feature>
<dbReference type="GO" id="GO:1900376">
    <property type="term" value="P:regulation of secondary metabolite biosynthetic process"/>
    <property type="evidence" value="ECO:0007669"/>
    <property type="project" value="TreeGrafter"/>
</dbReference>
<keyword evidence="12" id="KW-0408">Iron</keyword>
<dbReference type="GO" id="GO:0045892">
    <property type="term" value="P:negative regulation of DNA-templated transcription"/>
    <property type="evidence" value="ECO:0007669"/>
    <property type="project" value="TreeGrafter"/>
</dbReference>
<feature type="binding site" evidence="12">
    <location>
        <position position="141"/>
    </location>
    <ligand>
        <name>Fe cation</name>
        <dbReference type="ChEBI" id="CHEBI:24875"/>
    </ligand>
</feature>
<keyword evidence="6 11" id="KW-0479">Metal-binding</keyword>
<keyword evidence="9" id="KW-0238">DNA-binding</keyword>
<dbReference type="GO" id="GO:0000976">
    <property type="term" value="F:transcription cis-regulatory region binding"/>
    <property type="evidence" value="ECO:0007669"/>
    <property type="project" value="TreeGrafter"/>
</dbReference>
<evidence type="ECO:0000256" key="1">
    <source>
        <dbReference type="ARBA" id="ARBA00004496"/>
    </source>
</evidence>